<evidence type="ECO:0000313" key="5">
    <source>
        <dbReference type="EMBL" id="SNT52313.1"/>
    </source>
</evidence>
<dbReference type="PROSITE" id="PS00893">
    <property type="entry name" value="NUDIX_BOX"/>
    <property type="match status" value="1"/>
</dbReference>
<dbReference type="Pfam" id="PF00293">
    <property type="entry name" value="NUDIX"/>
    <property type="match status" value="1"/>
</dbReference>
<reference evidence="5 6" key="1">
    <citation type="submission" date="2017-06" db="EMBL/GenBank/DDBJ databases">
        <authorList>
            <person name="Kim H.J."/>
            <person name="Triplett B.A."/>
        </authorList>
    </citation>
    <scope>NUCLEOTIDE SEQUENCE [LARGE SCALE GENOMIC DNA]</scope>
    <source>
        <strain evidence="5 6">CGMCC 4.2132</strain>
    </source>
</reference>
<name>A0A239NCT8_9ACTN</name>
<feature type="domain" description="Nudix hydrolase" evidence="4">
    <location>
        <begin position="1"/>
        <end position="131"/>
    </location>
</feature>
<dbReference type="PROSITE" id="PS51462">
    <property type="entry name" value="NUDIX"/>
    <property type="match status" value="1"/>
</dbReference>
<dbReference type="AlphaFoldDB" id="A0A239NCT8"/>
<keyword evidence="6" id="KW-1185">Reference proteome</keyword>
<gene>
    <name evidence="5" type="ORF">SAMN05216276_105458</name>
</gene>
<evidence type="ECO:0000256" key="1">
    <source>
        <dbReference type="ARBA" id="ARBA00005582"/>
    </source>
</evidence>
<dbReference type="InterPro" id="IPR020084">
    <property type="entry name" value="NUDIX_hydrolase_CS"/>
</dbReference>
<dbReference type="PRINTS" id="PR00502">
    <property type="entry name" value="NUDIXFAMILY"/>
</dbReference>
<accession>A0A239NCT8</accession>
<dbReference type="Proteomes" id="UP000198282">
    <property type="component" value="Unassembled WGS sequence"/>
</dbReference>
<evidence type="ECO:0000256" key="3">
    <source>
        <dbReference type="RuleBase" id="RU003476"/>
    </source>
</evidence>
<evidence type="ECO:0000313" key="6">
    <source>
        <dbReference type="Proteomes" id="UP000198282"/>
    </source>
</evidence>
<dbReference type="RefSeq" id="WP_089211858.1">
    <property type="nucleotide sequence ID" value="NZ_FZOD01000054.1"/>
</dbReference>
<dbReference type="InterPro" id="IPR020476">
    <property type="entry name" value="Nudix_hydrolase"/>
</dbReference>
<organism evidence="5 6">
    <name type="scientific">Streptosporangium subroseum</name>
    <dbReference type="NCBI Taxonomy" id="106412"/>
    <lineage>
        <taxon>Bacteria</taxon>
        <taxon>Bacillati</taxon>
        <taxon>Actinomycetota</taxon>
        <taxon>Actinomycetes</taxon>
        <taxon>Streptosporangiales</taxon>
        <taxon>Streptosporangiaceae</taxon>
        <taxon>Streptosporangium</taxon>
    </lineage>
</organism>
<dbReference type="OrthoDB" id="9804442at2"/>
<dbReference type="EMBL" id="FZOD01000054">
    <property type="protein sequence ID" value="SNT52313.1"/>
    <property type="molecule type" value="Genomic_DNA"/>
</dbReference>
<proteinExistence type="inferred from homology"/>
<keyword evidence="2 3" id="KW-0378">Hydrolase</keyword>
<sequence length="134" mass="14152">MRVNCVGAIVVDSGRILLIRRGHPPGEGLWSVPGGRVEPGESDVEAVTREVLEETGLNIVPGRLAGTVDRPGPGGVVYEIRDYLAALPDGSDGTLSAGSDAADARWFTPDELVRLPLTTGLLDALVEWAVIGRR</sequence>
<dbReference type="Gene3D" id="3.90.79.10">
    <property type="entry name" value="Nucleoside Triphosphate Pyrophosphohydrolase"/>
    <property type="match status" value="1"/>
</dbReference>
<dbReference type="GO" id="GO:0016787">
    <property type="term" value="F:hydrolase activity"/>
    <property type="evidence" value="ECO:0007669"/>
    <property type="project" value="UniProtKB-KW"/>
</dbReference>
<evidence type="ECO:0000256" key="2">
    <source>
        <dbReference type="ARBA" id="ARBA00022801"/>
    </source>
</evidence>
<dbReference type="PANTHER" id="PTHR43736:SF1">
    <property type="entry name" value="DIHYDRONEOPTERIN TRIPHOSPHATE DIPHOSPHATASE"/>
    <property type="match status" value="1"/>
</dbReference>
<evidence type="ECO:0000259" key="4">
    <source>
        <dbReference type="PROSITE" id="PS51462"/>
    </source>
</evidence>
<protein>
    <submittedName>
        <fullName evidence="5">ADP-ribose pyrophosphatase YjhB, NUDIX family</fullName>
    </submittedName>
</protein>
<dbReference type="PANTHER" id="PTHR43736">
    <property type="entry name" value="ADP-RIBOSE PYROPHOSPHATASE"/>
    <property type="match status" value="1"/>
</dbReference>
<dbReference type="InterPro" id="IPR015797">
    <property type="entry name" value="NUDIX_hydrolase-like_dom_sf"/>
</dbReference>
<dbReference type="InterPro" id="IPR000086">
    <property type="entry name" value="NUDIX_hydrolase_dom"/>
</dbReference>
<dbReference type="CDD" id="cd04673">
    <property type="entry name" value="NUDIX_ADPRase"/>
    <property type="match status" value="1"/>
</dbReference>
<dbReference type="SUPFAM" id="SSF55811">
    <property type="entry name" value="Nudix"/>
    <property type="match status" value="1"/>
</dbReference>
<comment type="similarity">
    <text evidence="1 3">Belongs to the Nudix hydrolase family.</text>
</comment>